<evidence type="ECO:0000256" key="2">
    <source>
        <dbReference type="SAM" id="MobiDB-lite"/>
    </source>
</evidence>
<accession>D5WR34</accession>
<dbReference type="SUPFAM" id="SSF55331">
    <property type="entry name" value="Tautomerase/MIF"/>
    <property type="match status" value="1"/>
</dbReference>
<dbReference type="RefSeq" id="WP_013076050.1">
    <property type="nucleotide sequence ID" value="NC_014098.1"/>
</dbReference>
<evidence type="ECO:0000256" key="1">
    <source>
        <dbReference type="ARBA" id="ARBA00023235"/>
    </source>
</evidence>
<evidence type="ECO:0000313" key="5">
    <source>
        <dbReference type="Proteomes" id="UP000002368"/>
    </source>
</evidence>
<dbReference type="Pfam" id="PF01361">
    <property type="entry name" value="Tautomerase"/>
    <property type="match status" value="1"/>
</dbReference>
<reference evidence="4 5" key="1">
    <citation type="journal article" date="2011" name="Stand. Genomic Sci.">
        <title>Complete genome sequence of the thermophilic, hydrogen-oxidizing Bacillus tusciae type strain (T2) and reclassification in the new genus, Kyrpidia gen. nov. as Kyrpidia tusciae comb. nov. and emendation of the family Alicyclobacillaceae da Costa and Rainey, 2010.</title>
        <authorList>
            <person name="Klenk H.P."/>
            <person name="Lapidus A."/>
            <person name="Chertkov O."/>
            <person name="Copeland A."/>
            <person name="Del Rio T.G."/>
            <person name="Nolan M."/>
            <person name="Lucas S."/>
            <person name="Chen F."/>
            <person name="Tice H."/>
            <person name="Cheng J.F."/>
            <person name="Han C."/>
            <person name="Bruce D."/>
            <person name="Goodwin L."/>
            <person name="Pitluck S."/>
            <person name="Pati A."/>
            <person name="Ivanova N."/>
            <person name="Mavromatis K."/>
            <person name="Daum C."/>
            <person name="Chen A."/>
            <person name="Palaniappan K."/>
            <person name="Chang Y.J."/>
            <person name="Land M."/>
            <person name="Hauser L."/>
            <person name="Jeffries C.D."/>
            <person name="Detter J.C."/>
            <person name="Rohde M."/>
            <person name="Abt B."/>
            <person name="Pukall R."/>
            <person name="Goker M."/>
            <person name="Bristow J."/>
            <person name="Markowitz V."/>
            <person name="Hugenholtz P."/>
            <person name="Eisen J.A."/>
        </authorList>
    </citation>
    <scope>NUCLEOTIDE SEQUENCE [LARGE SCALE GENOMIC DNA]</scope>
    <source>
        <strain evidence="4 5">DSM 2912</strain>
    </source>
</reference>
<sequence>MPFIEVIMEAGKFSKDAKRTLVEGMVGIMDRVLHSRVEQVRIVLHEVPEENLFDGSAVVSEQSVDQRQEGGIIPVDEREDSSAVD</sequence>
<keyword evidence="1" id="KW-0413">Isomerase</keyword>
<dbReference type="GO" id="GO:0016853">
    <property type="term" value="F:isomerase activity"/>
    <property type="evidence" value="ECO:0007669"/>
    <property type="project" value="UniProtKB-KW"/>
</dbReference>
<dbReference type="OrthoDB" id="8527422at2"/>
<protein>
    <submittedName>
        <fullName evidence="4">4-oxalocrotonate tautomerase</fullName>
    </submittedName>
</protein>
<gene>
    <name evidence="4" type="ordered locus">Btus_2075</name>
</gene>
<name>D5WR34_KYRT2</name>
<dbReference type="InterPro" id="IPR004370">
    <property type="entry name" value="4-OT-like_dom"/>
</dbReference>
<dbReference type="Proteomes" id="UP000002368">
    <property type="component" value="Chromosome"/>
</dbReference>
<dbReference type="AlphaFoldDB" id="D5WR34"/>
<organism evidence="4 5">
    <name type="scientific">Kyrpidia tusciae (strain DSM 2912 / NBRC 15312 / T2)</name>
    <name type="common">Bacillus tusciae</name>
    <dbReference type="NCBI Taxonomy" id="562970"/>
    <lineage>
        <taxon>Bacteria</taxon>
        <taxon>Bacillati</taxon>
        <taxon>Bacillota</taxon>
        <taxon>Bacilli</taxon>
        <taxon>Bacillales</taxon>
        <taxon>Alicyclobacillaceae</taxon>
        <taxon>Kyrpidia</taxon>
    </lineage>
</organism>
<proteinExistence type="predicted"/>
<evidence type="ECO:0000313" key="4">
    <source>
        <dbReference type="EMBL" id="ADG06764.1"/>
    </source>
</evidence>
<dbReference type="Gene3D" id="3.30.429.10">
    <property type="entry name" value="Macrophage Migration Inhibitory Factor"/>
    <property type="match status" value="1"/>
</dbReference>
<dbReference type="InterPro" id="IPR014347">
    <property type="entry name" value="Tautomerase/MIF_sf"/>
</dbReference>
<dbReference type="HOGENOM" id="CLU_2508416_0_0_9"/>
<dbReference type="EMBL" id="CP002017">
    <property type="protein sequence ID" value="ADG06764.1"/>
    <property type="molecule type" value="Genomic_DNA"/>
</dbReference>
<keyword evidence="5" id="KW-1185">Reference proteome</keyword>
<feature type="region of interest" description="Disordered" evidence="2">
    <location>
        <begin position="58"/>
        <end position="85"/>
    </location>
</feature>
<evidence type="ECO:0000259" key="3">
    <source>
        <dbReference type="Pfam" id="PF01361"/>
    </source>
</evidence>
<feature type="domain" description="4-oxalocrotonate tautomerase-like" evidence="3">
    <location>
        <begin position="2"/>
        <end position="53"/>
    </location>
</feature>
<dbReference type="KEGG" id="bts:Btus_2075"/>